<evidence type="ECO:0000313" key="2">
    <source>
        <dbReference type="Proteomes" id="UP000276834"/>
    </source>
</evidence>
<sequence length="289" mass="31154">MGWYVWESCDSSLLPSNPGRVCAGSGFGQGQDSSLGGVAASGGHPEFPSFPAAAWLGFTPEKSAERLGLEKALLHPVLPTIPCLPAGHRNPCCPHPSPCIPGAPGFSPSSSSTRGFAAPRDFFFIFWRDVNRVEEAGRAGIRGEDVCECLRREPVRASRLPRDLLCIHRGVDGLRDGPGSGETGGARRIEDGLTEFRVGSENPGRADRVQDGLTESTMSSQNAGWVQRIQDGLTESRMGSQNPQWVQRIQDGLTKSTMGSENPGWAHRIQDELTELKVGSQNPGWAHRV</sequence>
<name>A0A3L8R0F2_CHLGU</name>
<accession>A0A3L8R0F2</accession>
<organism evidence="1 2">
    <name type="scientific">Chloebia gouldiae</name>
    <name type="common">Gouldian finch</name>
    <name type="synonym">Erythrura gouldiae</name>
    <dbReference type="NCBI Taxonomy" id="44316"/>
    <lineage>
        <taxon>Eukaryota</taxon>
        <taxon>Metazoa</taxon>
        <taxon>Chordata</taxon>
        <taxon>Craniata</taxon>
        <taxon>Vertebrata</taxon>
        <taxon>Euteleostomi</taxon>
        <taxon>Archelosauria</taxon>
        <taxon>Archosauria</taxon>
        <taxon>Dinosauria</taxon>
        <taxon>Saurischia</taxon>
        <taxon>Theropoda</taxon>
        <taxon>Coelurosauria</taxon>
        <taxon>Aves</taxon>
        <taxon>Neognathae</taxon>
        <taxon>Neoaves</taxon>
        <taxon>Telluraves</taxon>
        <taxon>Australaves</taxon>
        <taxon>Passeriformes</taxon>
        <taxon>Passeroidea</taxon>
        <taxon>Passeridae</taxon>
        <taxon>Chloebia</taxon>
    </lineage>
</organism>
<gene>
    <name evidence="1" type="ORF">DV515_00017276</name>
</gene>
<dbReference type="EMBL" id="QUSF01000901">
    <property type="protein sequence ID" value="RLV73080.1"/>
    <property type="molecule type" value="Genomic_DNA"/>
</dbReference>
<reference evidence="1 2" key="1">
    <citation type="journal article" date="2018" name="Proc. R. Soc. B">
        <title>A non-coding region near Follistatin controls head colour polymorphism in the Gouldian finch.</title>
        <authorList>
            <person name="Toomey M.B."/>
            <person name="Marques C.I."/>
            <person name="Andrade P."/>
            <person name="Araujo P.M."/>
            <person name="Sabatino S."/>
            <person name="Gazda M.A."/>
            <person name="Afonso S."/>
            <person name="Lopes R.J."/>
            <person name="Corbo J.C."/>
            <person name="Carneiro M."/>
        </authorList>
    </citation>
    <scope>NUCLEOTIDE SEQUENCE [LARGE SCALE GENOMIC DNA]</scope>
    <source>
        <strain evidence="1">Red01</strain>
        <tissue evidence="1">Muscle</tissue>
    </source>
</reference>
<dbReference type="Proteomes" id="UP000276834">
    <property type="component" value="Unassembled WGS sequence"/>
</dbReference>
<evidence type="ECO:0000313" key="1">
    <source>
        <dbReference type="EMBL" id="RLV73080.1"/>
    </source>
</evidence>
<protein>
    <submittedName>
        <fullName evidence="1">Uncharacterized protein</fullName>
    </submittedName>
</protein>
<proteinExistence type="predicted"/>
<dbReference type="AlphaFoldDB" id="A0A3L8R0F2"/>
<comment type="caution">
    <text evidence="1">The sequence shown here is derived from an EMBL/GenBank/DDBJ whole genome shotgun (WGS) entry which is preliminary data.</text>
</comment>
<keyword evidence="2" id="KW-1185">Reference proteome</keyword>